<evidence type="ECO:0000256" key="6">
    <source>
        <dbReference type="ARBA" id="ARBA00022837"/>
    </source>
</evidence>
<sequence>MTARPTRASALLVGCVALAGIAGAVPASAQTSAGGSEVSVVEGTAPAWATPSARVGALDLGQVRRVQVAVALKDPRGARELAAAVSRPGDPRHGRFWTAAQFTARFAPEQDTVDGVTGWLRGQGLKVTSVSANRHFIDVEGSVGRLQNAFRVTLSTYRHTARGKSVILVAPDRAVSVPRALRGAVAAVVGLDDSGLTIAPDRVRRTPHGGGPGSASGVAGDGLGCARYWAETNNAAVPQKFAAGRQSNSICGYNTGQVRGIYGLNSANTGAGTTVAIVGAYNHAGTEADSNRAADTFGSPRLGAGQYRAVLPPTFTDQNTCAPQAWYGEQALDVQAVHTVAPAARIVYYGASSCYTLLDAVNRAVQDNVASVISNSWGYTGESAVPTATRQQMDSIVLQAAIQGQAIVFSSGDAGDNSGGSSLGRVEADFPASHPWVTAVGGTSVAVGADNQVVFQSGWESGGYTRSGAGWVAQSDADGRFAGGAGGGRSQLFAQPDYQKGVVPDAVAQGRRAIPDIAALADAYTGIGVGYTVPGQGWAIFASGGTSAAAPLVAGLVADAQQAQGVARMGFLNAALYRLKTGISDVRPVQAGVWTPYMVGYGKVTVPAQAGSYLVEVDARPQSLQSSAGWDAVTGVGTPAAGFLTALGK</sequence>
<accession>A0A421B1S9</accession>
<dbReference type="InterPro" id="IPR030400">
    <property type="entry name" value="Sedolisin_dom"/>
</dbReference>
<name>A0A421B1S9_9PSEU</name>
<comment type="caution">
    <text evidence="10">The sequence shown here is derived from an EMBL/GenBank/DDBJ whole genome shotgun (WGS) entry which is preliminary data.</text>
</comment>
<feature type="signal peptide" evidence="8">
    <location>
        <begin position="1"/>
        <end position="29"/>
    </location>
</feature>
<keyword evidence="6" id="KW-0106">Calcium</keyword>
<dbReference type="SMART" id="SM00944">
    <property type="entry name" value="Pro-kuma_activ"/>
    <property type="match status" value="1"/>
</dbReference>
<evidence type="ECO:0000256" key="8">
    <source>
        <dbReference type="SAM" id="SignalP"/>
    </source>
</evidence>
<feature type="domain" description="Peptidase S53" evidence="9">
    <location>
        <begin position="249"/>
        <end position="649"/>
    </location>
</feature>
<dbReference type="Pfam" id="PF09286">
    <property type="entry name" value="Pro-kuma_activ"/>
    <property type="match status" value="1"/>
</dbReference>
<keyword evidence="4" id="KW-0378">Hydrolase</keyword>
<dbReference type="SUPFAM" id="SSF54897">
    <property type="entry name" value="Protease propeptides/inhibitors"/>
    <property type="match status" value="1"/>
</dbReference>
<keyword evidence="11" id="KW-1185">Reference proteome</keyword>
<keyword evidence="3" id="KW-0479">Metal-binding</keyword>
<dbReference type="SUPFAM" id="SSF52743">
    <property type="entry name" value="Subtilisin-like"/>
    <property type="match status" value="1"/>
</dbReference>
<keyword evidence="2" id="KW-0645">Protease</keyword>
<dbReference type="CDD" id="cd04056">
    <property type="entry name" value="Peptidases_S53"/>
    <property type="match status" value="1"/>
</dbReference>
<proteinExistence type="predicted"/>
<dbReference type="Gene3D" id="3.40.50.200">
    <property type="entry name" value="Peptidase S8/S53 domain"/>
    <property type="match status" value="1"/>
</dbReference>
<feature type="chain" id="PRO_5019489595" evidence="8">
    <location>
        <begin position="30"/>
        <end position="649"/>
    </location>
</feature>
<dbReference type="GO" id="GO:0008240">
    <property type="term" value="F:tripeptidyl-peptidase activity"/>
    <property type="evidence" value="ECO:0007669"/>
    <property type="project" value="TreeGrafter"/>
</dbReference>
<evidence type="ECO:0000256" key="2">
    <source>
        <dbReference type="ARBA" id="ARBA00022670"/>
    </source>
</evidence>
<dbReference type="PANTHER" id="PTHR14218">
    <property type="entry name" value="PROTEASE S8 TRIPEPTIDYL PEPTIDASE I CLN2"/>
    <property type="match status" value="1"/>
</dbReference>
<dbReference type="InterPro" id="IPR023828">
    <property type="entry name" value="Peptidase_S8_Ser-AS"/>
</dbReference>
<evidence type="ECO:0000259" key="9">
    <source>
        <dbReference type="PROSITE" id="PS51695"/>
    </source>
</evidence>
<reference evidence="10 11" key="1">
    <citation type="submission" date="2018-10" db="EMBL/GenBank/DDBJ databases">
        <title>Genomic Encyclopedia of Archaeal and Bacterial Type Strains, Phase II (KMG-II): from individual species to whole genera.</title>
        <authorList>
            <person name="Goeker M."/>
        </authorList>
    </citation>
    <scope>NUCLEOTIDE SEQUENCE [LARGE SCALE GENOMIC DNA]</scope>
    <source>
        <strain evidence="10 11">DSM 45657</strain>
    </source>
</reference>
<dbReference type="PROSITE" id="PS00138">
    <property type="entry name" value="SUBTILASE_SER"/>
    <property type="match status" value="1"/>
</dbReference>
<keyword evidence="8" id="KW-0732">Signal</keyword>
<gene>
    <name evidence="10" type="ORF">CLV68_4453</name>
</gene>
<evidence type="ECO:0000256" key="1">
    <source>
        <dbReference type="ARBA" id="ARBA00001913"/>
    </source>
</evidence>
<dbReference type="RefSeq" id="WP_170224516.1">
    <property type="nucleotide sequence ID" value="NZ_RCDD01000003.1"/>
</dbReference>
<dbReference type="InterPro" id="IPR036852">
    <property type="entry name" value="Peptidase_S8/S53_dom_sf"/>
</dbReference>
<evidence type="ECO:0000256" key="4">
    <source>
        <dbReference type="ARBA" id="ARBA00022801"/>
    </source>
</evidence>
<dbReference type="GO" id="GO:0004252">
    <property type="term" value="F:serine-type endopeptidase activity"/>
    <property type="evidence" value="ECO:0007669"/>
    <property type="project" value="InterPro"/>
</dbReference>
<dbReference type="InterPro" id="IPR000209">
    <property type="entry name" value="Peptidase_S8/S53_dom"/>
</dbReference>
<organism evidence="10 11">
    <name type="scientific">Actinokineospora cianjurensis</name>
    <dbReference type="NCBI Taxonomy" id="585224"/>
    <lineage>
        <taxon>Bacteria</taxon>
        <taxon>Bacillati</taxon>
        <taxon>Actinomycetota</taxon>
        <taxon>Actinomycetes</taxon>
        <taxon>Pseudonocardiales</taxon>
        <taxon>Pseudonocardiaceae</taxon>
        <taxon>Actinokineospora</taxon>
    </lineage>
</organism>
<dbReference type="InterPro" id="IPR050819">
    <property type="entry name" value="Tripeptidyl-peptidase_I"/>
</dbReference>
<dbReference type="CDD" id="cd11377">
    <property type="entry name" value="Pro-peptidase_S53"/>
    <property type="match status" value="1"/>
</dbReference>
<keyword evidence="7" id="KW-0865">Zymogen</keyword>
<evidence type="ECO:0000256" key="3">
    <source>
        <dbReference type="ARBA" id="ARBA00022723"/>
    </source>
</evidence>
<keyword evidence="5" id="KW-0720">Serine protease</keyword>
<dbReference type="EMBL" id="RCDD01000003">
    <property type="protein sequence ID" value="RLK58355.1"/>
    <property type="molecule type" value="Genomic_DNA"/>
</dbReference>
<protein>
    <submittedName>
        <fullName evidence="10">Subtilase family protein</fullName>
    </submittedName>
</protein>
<evidence type="ECO:0000313" key="10">
    <source>
        <dbReference type="EMBL" id="RLK58355.1"/>
    </source>
</evidence>
<comment type="cofactor">
    <cofactor evidence="1">
        <name>Ca(2+)</name>
        <dbReference type="ChEBI" id="CHEBI:29108"/>
    </cofactor>
</comment>
<dbReference type="PANTHER" id="PTHR14218:SF15">
    <property type="entry name" value="TRIPEPTIDYL-PEPTIDASE 1"/>
    <property type="match status" value="1"/>
</dbReference>
<dbReference type="InterPro" id="IPR015366">
    <property type="entry name" value="S53_propep"/>
</dbReference>
<dbReference type="GO" id="GO:0046872">
    <property type="term" value="F:metal ion binding"/>
    <property type="evidence" value="ECO:0007669"/>
    <property type="project" value="UniProtKB-KW"/>
</dbReference>
<dbReference type="Proteomes" id="UP000282454">
    <property type="component" value="Unassembled WGS sequence"/>
</dbReference>
<dbReference type="Pfam" id="PF00082">
    <property type="entry name" value="Peptidase_S8"/>
    <property type="match status" value="1"/>
</dbReference>
<dbReference type="AlphaFoldDB" id="A0A421B1S9"/>
<evidence type="ECO:0000313" key="11">
    <source>
        <dbReference type="Proteomes" id="UP000282454"/>
    </source>
</evidence>
<evidence type="ECO:0000256" key="7">
    <source>
        <dbReference type="ARBA" id="ARBA00023145"/>
    </source>
</evidence>
<evidence type="ECO:0000256" key="5">
    <source>
        <dbReference type="ARBA" id="ARBA00022825"/>
    </source>
</evidence>
<dbReference type="GO" id="GO:0006508">
    <property type="term" value="P:proteolysis"/>
    <property type="evidence" value="ECO:0007669"/>
    <property type="project" value="UniProtKB-KW"/>
</dbReference>
<dbReference type="PROSITE" id="PS51695">
    <property type="entry name" value="SEDOLISIN"/>
    <property type="match status" value="1"/>
</dbReference>